<dbReference type="InterPro" id="IPR018511">
    <property type="entry name" value="Hemolysin-typ_Ca-bd_CS"/>
</dbReference>
<sequence>MAIGDPNRGLDPYAGDTYRGKLIGNLNVVRQHIDSGTMLAVPTDGVITYGFFTGNHAVSLNNNPHFGEGKGYTPFSDAQKAAATAAIGLWDDLVPLTFVNVGDVSTSEWARNQATILLANTTTGPAQAWAYYPGYGKQYARLSSDVWTATPDENGSNGWLKFGGYGETTLIHELGHTLGLSHPGAYNFGPGFAVTYTNGAEYAQDSKQYTIMSYWSDRETNALVTTWNVFLAGQPQTPMVHDIYTIQQKYGADPTTRATDTTYGFNSNAGKDVFDFNKNPYPMLSVYDAGGNDTIDLSGFSAGQFVDLHAGSFSSIGGAPATLTKTNADRAQWNVDSGSHAGDPYYLAPLTTTDYNNLVSTRLPIIESRITATTGVSGIQATEFNNFSIAYGTTIENATGGSARDLLWGNDVANVLKGMGGNDVLKGFGGNDTLYGGDGNDTFVFVKDGSTDTIADFQTGADKIDLTGIAGATAGYAVYDAATHQLKVDVDHNGIYDANDVYISSMAAIATTDILFHA</sequence>
<dbReference type="PROSITE" id="PS00330">
    <property type="entry name" value="HEMOLYSIN_CALCIUM"/>
    <property type="match status" value="1"/>
</dbReference>
<name>A0ABP7LJE5_9SPHN</name>
<dbReference type="RefSeq" id="WP_344699759.1">
    <property type="nucleotide sequence ID" value="NZ_BAABBM010000001.1"/>
</dbReference>
<dbReference type="InterPro" id="IPR006026">
    <property type="entry name" value="Peptidase_Metallo"/>
</dbReference>
<proteinExistence type="inferred from homology"/>
<reference evidence="8" key="1">
    <citation type="journal article" date="2019" name="Int. J. Syst. Evol. Microbiol.">
        <title>The Global Catalogue of Microorganisms (GCM) 10K type strain sequencing project: providing services to taxonomists for standard genome sequencing and annotation.</title>
        <authorList>
            <consortium name="The Broad Institute Genomics Platform"/>
            <consortium name="The Broad Institute Genome Sequencing Center for Infectious Disease"/>
            <person name="Wu L."/>
            <person name="Ma J."/>
        </authorList>
    </citation>
    <scope>NUCLEOTIDE SEQUENCE [LARGE SCALE GENOMIC DNA]</scope>
    <source>
        <strain evidence="8">JCM 17543</strain>
    </source>
</reference>
<dbReference type="SUPFAM" id="SSF55486">
    <property type="entry name" value="Metalloproteases ('zincins'), catalytic domain"/>
    <property type="match status" value="1"/>
</dbReference>
<dbReference type="InterPro" id="IPR011049">
    <property type="entry name" value="Serralysin-like_metalloprot_C"/>
</dbReference>
<dbReference type="Proteomes" id="UP001500827">
    <property type="component" value="Unassembled WGS sequence"/>
</dbReference>
<keyword evidence="8" id="KW-1185">Reference proteome</keyword>
<dbReference type="InterPro" id="IPR013858">
    <property type="entry name" value="Peptidase_M10B_C"/>
</dbReference>
<dbReference type="CDD" id="cd04277">
    <property type="entry name" value="ZnMc_serralysin_like"/>
    <property type="match status" value="1"/>
</dbReference>
<gene>
    <name evidence="7" type="ORF">GCM10022276_22170</name>
</gene>
<comment type="cofactor">
    <cofactor evidence="1">
        <name>Ca(2+)</name>
        <dbReference type="ChEBI" id="CHEBI:29108"/>
    </cofactor>
</comment>
<comment type="similarity">
    <text evidence="3">Belongs to the peptidase M10B family.</text>
</comment>
<dbReference type="InterPro" id="IPR024079">
    <property type="entry name" value="MetalloPept_cat_dom_sf"/>
</dbReference>
<dbReference type="SUPFAM" id="SSF51120">
    <property type="entry name" value="beta-Roll"/>
    <property type="match status" value="1"/>
</dbReference>
<dbReference type="Gene3D" id="3.40.390.10">
    <property type="entry name" value="Collagenase (Catalytic Domain)"/>
    <property type="match status" value="1"/>
</dbReference>
<dbReference type="Pfam" id="PF00353">
    <property type="entry name" value="HemolysinCabind"/>
    <property type="match status" value="1"/>
</dbReference>
<accession>A0ABP7LJE5</accession>
<evidence type="ECO:0000259" key="6">
    <source>
        <dbReference type="SMART" id="SM00235"/>
    </source>
</evidence>
<evidence type="ECO:0000256" key="2">
    <source>
        <dbReference type="ARBA" id="ARBA00004613"/>
    </source>
</evidence>
<organism evidence="7 8">
    <name type="scientific">Sphingomonas limnosediminicola</name>
    <dbReference type="NCBI Taxonomy" id="940133"/>
    <lineage>
        <taxon>Bacteria</taxon>
        <taxon>Pseudomonadati</taxon>
        <taxon>Pseudomonadota</taxon>
        <taxon>Alphaproteobacteria</taxon>
        <taxon>Sphingomonadales</taxon>
        <taxon>Sphingomonadaceae</taxon>
        <taxon>Sphingomonas</taxon>
    </lineage>
</organism>
<evidence type="ECO:0000256" key="4">
    <source>
        <dbReference type="ARBA" id="ARBA00022525"/>
    </source>
</evidence>
<feature type="domain" description="Peptidase metallopeptidase" evidence="6">
    <location>
        <begin position="36"/>
        <end position="226"/>
    </location>
</feature>
<keyword evidence="5" id="KW-0677">Repeat</keyword>
<dbReference type="InterPro" id="IPR001343">
    <property type="entry name" value="Hemolysn_Ca-bd"/>
</dbReference>
<evidence type="ECO:0000256" key="3">
    <source>
        <dbReference type="ARBA" id="ARBA00009490"/>
    </source>
</evidence>
<keyword evidence="4" id="KW-0964">Secreted</keyword>
<dbReference type="InterPro" id="IPR034033">
    <property type="entry name" value="Serralysin-like"/>
</dbReference>
<dbReference type="SMART" id="SM00235">
    <property type="entry name" value="ZnMc"/>
    <property type="match status" value="1"/>
</dbReference>
<dbReference type="Gene3D" id="2.150.10.10">
    <property type="entry name" value="Serralysin-like metalloprotease, C-terminal"/>
    <property type="match status" value="1"/>
</dbReference>
<evidence type="ECO:0000256" key="5">
    <source>
        <dbReference type="ARBA" id="ARBA00022737"/>
    </source>
</evidence>
<dbReference type="PRINTS" id="PR00313">
    <property type="entry name" value="CABNDNGRPT"/>
</dbReference>
<comment type="subcellular location">
    <subcellularLocation>
        <location evidence="2">Secreted</location>
    </subcellularLocation>
</comment>
<evidence type="ECO:0000256" key="1">
    <source>
        <dbReference type="ARBA" id="ARBA00001913"/>
    </source>
</evidence>
<evidence type="ECO:0000313" key="7">
    <source>
        <dbReference type="EMBL" id="GAA3903042.1"/>
    </source>
</evidence>
<evidence type="ECO:0000313" key="8">
    <source>
        <dbReference type="Proteomes" id="UP001500827"/>
    </source>
</evidence>
<comment type="caution">
    <text evidence="7">The sequence shown here is derived from an EMBL/GenBank/DDBJ whole genome shotgun (WGS) entry which is preliminary data.</text>
</comment>
<dbReference type="EMBL" id="BAABBM010000001">
    <property type="protein sequence ID" value="GAA3903042.1"/>
    <property type="molecule type" value="Genomic_DNA"/>
</dbReference>
<dbReference type="Pfam" id="PF08548">
    <property type="entry name" value="Peptidase_M10_C"/>
    <property type="match status" value="2"/>
</dbReference>
<protein>
    <recommendedName>
        <fullName evidence="6">Peptidase metallopeptidase domain-containing protein</fullName>
    </recommendedName>
</protein>